<evidence type="ECO:0000313" key="3">
    <source>
        <dbReference type="Proteomes" id="UP000189703"/>
    </source>
</evidence>
<feature type="region of interest" description="Disordered" evidence="1">
    <location>
        <begin position="1"/>
        <end position="27"/>
    </location>
</feature>
<keyword evidence="2" id="KW-0812">Transmembrane</keyword>
<dbReference type="Proteomes" id="UP000189703">
    <property type="component" value="Unplaced"/>
</dbReference>
<gene>
    <name evidence="4" type="primary">LOC104608829</name>
</gene>
<dbReference type="OrthoDB" id="1849062at2759"/>
<reference evidence="4" key="1">
    <citation type="submission" date="2025-08" db="UniProtKB">
        <authorList>
            <consortium name="RefSeq"/>
        </authorList>
    </citation>
    <scope>IDENTIFICATION</scope>
</reference>
<evidence type="ECO:0000256" key="2">
    <source>
        <dbReference type="SAM" id="Phobius"/>
    </source>
</evidence>
<organism evidence="3 4">
    <name type="scientific">Nelumbo nucifera</name>
    <name type="common">Sacred lotus</name>
    <dbReference type="NCBI Taxonomy" id="4432"/>
    <lineage>
        <taxon>Eukaryota</taxon>
        <taxon>Viridiplantae</taxon>
        <taxon>Streptophyta</taxon>
        <taxon>Embryophyta</taxon>
        <taxon>Tracheophyta</taxon>
        <taxon>Spermatophyta</taxon>
        <taxon>Magnoliopsida</taxon>
        <taxon>Proteales</taxon>
        <taxon>Nelumbonaceae</taxon>
        <taxon>Nelumbo</taxon>
    </lineage>
</organism>
<name>A0A1U8B218_NELNU</name>
<keyword evidence="2" id="KW-0472">Membrane</keyword>
<dbReference type="AlphaFoldDB" id="A0A1U8B218"/>
<dbReference type="KEGG" id="nnu:104608829"/>
<dbReference type="PANTHER" id="PTHR31170:SF25">
    <property type="entry name" value="BNAA09G04570D PROTEIN"/>
    <property type="match status" value="1"/>
</dbReference>
<dbReference type="OMA" id="RFCADSG"/>
<sequence length="534" mass="61866">MVANKIASTDMASNVPNTMKKEQQTISSSLGRDMGTAAQWLLSVEQWKSRAGINQPQKHQIQKVPSMMRKGHEKIYDPQVVSIGPCHHGEENLKEIENHKPKIANKLASLANLEVQDLYHKAIENNESTIEEARKSYTDEIINKFNEMVPDKRNQNEFFKRLMFLDGCFIVYFICCVEKQRLEDMEMKNDDIFLTGTDLFKVENQIPFIVIEELMKAAFQSGIDYMEMINRFVEATNILIAKDGMGGKPQRKVSSERPSHLLDLLRSKLTEKSDESKEKQWSCFPYDRLLRPCFSVNNKCLPMFRNDKAHGSHRQGTDCCSSFQKPSRLFPFKYVCKPNWRERFIWHSFRSAKELKEMGIRFRMSKSYSFKSVHFRLGYIQGYVYIPGLVIDRSTEVRFLNLVAYDRCFGKGEKEVDDANLLTSYICFLDSLIDHGDDVKELRSDGVLFNYLGTDEEAANLINELARGLVAPDRFIDVKEKIQRYCRNKMRTSTAEMLSKHFRNPWTALALFGAILVLFLTAIQTYLTFAPRKQ</sequence>
<accession>A0A1U8B218</accession>
<dbReference type="GeneID" id="104608829"/>
<keyword evidence="3" id="KW-1185">Reference proteome</keyword>
<protein>
    <submittedName>
        <fullName evidence="4">UPF0481 protein At3g47200-like</fullName>
    </submittedName>
</protein>
<proteinExistence type="predicted"/>
<evidence type="ECO:0000256" key="1">
    <source>
        <dbReference type="SAM" id="MobiDB-lite"/>
    </source>
</evidence>
<dbReference type="eggNOG" id="ENOG502QTFS">
    <property type="taxonomic scope" value="Eukaryota"/>
</dbReference>
<dbReference type="Pfam" id="PF03140">
    <property type="entry name" value="DUF247"/>
    <property type="match status" value="1"/>
</dbReference>
<evidence type="ECO:0000313" key="4">
    <source>
        <dbReference type="RefSeq" id="XP_010273223.1"/>
    </source>
</evidence>
<feature type="compositionally biased region" description="Polar residues" evidence="1">
    <location>
        <begin position="1"/>
        <end position="17"/>
    </location>
</feature>
<keyword evidence="2" id="KW-1133">Transmembrane helix</keyword>
<feature type="transmembrane region" description="Helical" evidence="2">
    <location>
        <begin position="506"/>
        <end position="529"/>
    </location>
</feature>
<dbReference type="PANTHER" id="PTHR31170">
    <property type="entry name" value="BNAC04G53230D PROTEIN"/>
    <property type="match status" value="1"/>
</dbReference>
<dbReference type="RefSeq" id="XP_010273223.1">
    <property type="nucleotide sequence ID" value="XM_010274921.2"/>
</dbReference>
<dbReference type="InterPro" id="IPR004158">
    <property type="entry name" value="DUF247_pln"/>
</dbReference>